<accession>A0A919JJ36</accession>
<evidence type="ECO:0000313" key="1">
    <source>
        <dbReference type="EMBL" id="GIE50146.1"/>
    </source>
</evidence>
<gene>
    <name evidence="1" type="ORF">Ani05nite_36800</name>
</gene>
<dbReference type="AlphaFoldDB" id="A0A919JJ36"/>
<organism evidence="1 2">
    <name type="scientific">Actinoplanes nipponensis</name>
    <dbReference type="NCBI Taxonomy" id="135950"/>
    <lineage>
        <taxon>Bacteria</taxon>
        <taxon>Bacillati</taxon>
        <taxon>Actinomycetota</taxon>
        <taxon>Actinomycetes</taxon>
        <taxon>Micromonosporales</taxon>
        <taxon>Micromonosporaceae</taxon>
        <taxon>Actinoplanes</taxon>
    </lineage>
</organism>
<proteinExistence type="predicted"/>
<comment type="caution">
    <text evidence="1">The sequence shown here is derived from an EMBL/GenBank/DDBJ whole genome shotgun (WGS) entry which is preliminary data.</text>
</comment>
<dbReference type="RefSeq" id="WP_203769810.1">
    <property type="nucleotide sequence ID" value="NZ_BAAAYJ010000007.1"/>
</dbReference>
<sequence>MSTPAGPVTKPRVVVIALSYKLTTRVKSYVQDLVDAGVDVDLLVAESSSTQDADLDPQVRVHRVLDVEASDITIRRIERGLLFTLPAKAFGKARSLTVGRPALKKVDAGLALTRRAQSKVSKGIHKKMFWPTFRVMRPLILSRRGQGPAVDLDLAHADRIVAADQPAVPLAWRLSRRYPGVRTTTALDRKPYVGDK</sequence>
<dbReference type="Proteomes" id="UP000647172">
    <property type="component" value="Unassembled WGS sequence"/>
</dbReference>
<evidence type="ECO:0000313" key="2">
    <source>
        <dbReference type="Proteomes" id="UP000647172"/>
    </source>
</evidence>
<dbReference type="EMBL" id="BOMQ01000045">
    <property type="protein sequence ID" value="GIE50146.1"/>
    <property type="molecule type" value="Genomic_DNA"/>
</dbReference>
<reference evidence="1" key="1">
    <citation type="submission" date="2021-01" db="EMBL/GenBank/DDBJ databases">
        <title>Whole genome shotgun sequence of Actinoplanes nipponensis NBRC 14063.</title>
        <authorList>
            <person name="Komaki H."/>
            <person name="Tamura T."/>
        </authorList>
    </citation>
    <scope>NUCLEOTIDE SEQUENCE</scope>
    <source>
        <strain evidence="1">NBRC 14063</strain>
    </source>
</reference>
<protein>
    <submittedName>
        <fullName evidence="1">Uncharacterized protein</fullName>
    </submittedName>
</protein>
<name>A0A919JJ36_9ACTN</name>
<keyword evidence="2" id="KW-1185">Reference proteome</keyword>